<evidence type="ECO:0000256" key="14">
    <source>
        <dbReference type="ARBA" id="ARBA00025228"/>
    </source>
</evidence>
<evidence type="ECO:0000256" key="1">
    <source>
        <dbReference type="ARBA" id="ARBA00001946"/>
    </source>
</evidence>
<evidence type="ECO:0000256" key="19">
    <source>
        <dbReference type="HAMAP-Rule" id="MF_00719"/>
    </source>
</evidence>
<comment type="cofactor">
    <cofactor evidence="1 19">
        <name>Mg(2+)</name>
        <dbReference type="ChEBI" id="CHEBI:18420"/>
    </cofactor>
</comment>
<evidence type="ECO:0000256" key="3">
    <source>
        <dbReference type="ARBA" id="ARBA00004663"/>
    </source>
</evidence>
<dbReference type="EC" id="2.7.8.26" evidence="5 19"/>
<sequence>MWRALLEDVSICLQFYSRLPIGRARADAPPDLARLAPALPLAGALIGAFGAASLIVARICHLPPLVCALIAVATLIIITGALHEDGLADLADGLAGATREAKLAIMRDSRIGSYGALALLLSVLLRAAALAALVERGILLSAFALVFAAALSRVAGLVPMTTLAPARADGLAAAAAAPSREALTRAWAYAAAFGVAPWLVGAGLAQLVVAIIAAFAGGALVAALARKQIGGYTGDVLGAAQQVAEIAILLSLSAG</sequence>
<evidence type="ECO:0000256" key="12">
    <source>
        <dbReference type="ARBA" id="ARBA00022989"/>
    </source>
</evidence>
<feature type="transmembrane region" description="Helical" evidence="19">
    <location>
        <begin position="111"/>
        <end position="131"/>
    </location>
</feature>
<evidence type="ECO:0000313" key="20">
    <source>
        <dbReference type="EMBL" id="MEF3366662.1"/>
    </source>
</evidence>
<dbReference type="NCBIfam" id="TIGR00317">
    <property type="entry name" value="cobS"/>
    <property type="match status" value="1"/>
</dbReference>
<dbReference type="Pfam" id="PF02654">
    <property type="entry name" value="CobS"/>
    <property type="match status" value="1"/>
</dbReference>
<evidence type="ECO:0000256" key="13">
    <source>
        <dbReference type="ARBA" id="ARBA00023136"/>
    </source>
</evidence>
<evidence type="ECO:0000256" key="4">
    <source>
        <dbReference type="ARBA" id="ARBA00010561"/>
    </source>
</evidence>
<keyword evidence="11 19" id="KW-0460">Magnesium</keyword>
<dbReference type="PANTHER" id="PTHR34148:SF1">
    <property type="entry name" value="ADENOSYLCOBINAMIDE-GDP RIBAZOLETRANSFERASE"/>
    <property type="match status" value="1"/>
</dbReference>
<evidence type="ECO:0000256" key="16">
    <source>
        <dbReference type="ARBA" id="ARBA00032853"/>
    </source>
</evidence>
<dbReference type="HAMAP" id="MF_00719">
    <property type="entry name" value="CobS"/>
    <property type="match status" value="1"/>
</dbReference>
<dbReference type="GO" id="GO:0051073">
    <property type="term" value="F:adenosylcobinamide-GDP ribazoletransferase activity"/>
    <property type="evidence" value="ECO:0007669"/>
    <property type="project" value="UniProtKB-EC"/>
</dbReference>
<keyword evidence="21" id="KW-1185">Reference proteome</keyword>
<organism evidence="20 21">
    <name type="scientific">Methylocystis borbori</name>
    <dbReference type="NCBI Taxonomy" id="3118750"/>
    <lineage>
        <taxon>Bacteria</taxon>
        <taxon>Pseudomonadati</taxon>
        <taxon>Pseudomonadota</taxon>
        <taxon>Alphaproteobacteria</taxon>
        <taxon>Hyphomicrobiales</taxon>
        <taxon>Methylocystaceae</taxon>
        <taxon>Methylocystis</taxon>
    </lineage>
</organism>
<keyword evidence="13 19" id="KW-0472">Membrane</keyword>
<evidence type="ECO:0000256" key="10">
    <source>
        <dbReference type="ARBA" id="ARBA00022692"/>
    </source>
</evidence>
<dbReference type="Proteomes" id="UP001350748">
    <property type="component" value="Unassembled WGS sequence"/>
</dbReference>
<keyword evidence="9 19" id="KW-0808">Transferase</keyword>
<evidence type="ECO:0000256" key="15">
    <source>
        <dbReference type="ARBA" id="ARBA00032605"/>
    </source>
</evidence>
<evidence type="ECO:0000256" key="18">
    <source>
        <dbReference type="ARBA" id="ARBA00049504"/>
    </source>
</evidence>
<comment type="catalytic activity">
    <reaction evidence="18 19">
        <text>alpha-ribazole 5'-phosphate + adenosylcob(III)inamide-GDP = adenosylcob(III)alamin 5'-phosphate + GMP + H(+)</text>
        <dbReference type="Rhea" id="RHEA:23560"/>
        <dbReference type="ChEBI" id="CHEBI:15378"/>
        <dbReference type="ChEBI" id="CHEBI:57918"/>
        <dbReference type="ChEBI" id="CHEBI:58115"/>
        <dbReference type="ChEBI" id="CHEBI:60487"/>
        <dbReference type="ChEBI" id="CHEBI:60493"/>
        <dbReference type="EC" id="2.7.8.26"/>
    </reaction>
</comment>
<evidence type="ECO:0000256" key="17">
    <source>
        <dbReference type="ARBA" id="ARBA00048623"/>
    </source>
</evidence>
<proteinExistence type="inferred from homology"/>
<feature type="transmembrane region" description="Helical" evidence="19">
    <location>
        <begin position="204"/>
        <end position="225"/>
    </location>
</feature>
<keyword evidence="12 19" id="KW-1133">Transmembrane helix</keyword>
<feature type="transmembrane region" description="Helical" evidence="19">
    <location>
        <begin position="138"/>
        <end position="158"/>
    </location>
</feature>
<evidence type="ECO:0000313" key="21">
    <source>
        <dbReference type="Proteomes" id="UP001350748"/>
    </source>
</evidence>
<evidence type="ECO:0000256" key="5">
    <source>
        <dbReference type="ARBA" id="ARBA00013200"/>
    </source>
</evidence>
<keyword evidence="8 19" id="KW-0169">Cobalamin biosynthesis</keyword>
<feature type="transmembrane region" description="Helical" evidence="19">
    <location>
        <begin position="64"/>
        <end position="82"/>
    </location>
</feature>
<feature type="transmembrane region" description="Helical" evidence="19">
    <location>
        <begin position="38"/>
        <end position="57"/>
    </location>
</feature>
<accession>A0ABU7XGZ8</accession>
<comment type="subcellular location">
    <subcellularLocation>
        <location evidence="2 19">Cell membrane</location>
        <topology evidence="2 19">Multi-pass membrane protein</topology>
    </subcellularLocation>
</comment>
<comment type="similarity">
    <text evidence="4 19">Belongs to the CobS family.</text>
</comment>
<comment type="catalytic activity">
    <reaction evidence="17 19">
        <text>alpha-ribazole + adenosylcob(III)inamide-GDP = adenosylcob(III)alamin + GMP + H(+)</text>
        <dbReference type="Rhea" id="RHEA:16049"/>
        <dbReference type="ChEBI" id="CHEBI:10329"/>
        <dbReference type="ChEBI" id="CHEBI:15378"/>
        <dbReference type="ChEBI" id="CHEBI:18408"/>
        <dbReference type="ChEBI" id="CHEBI:58115"/>
        <dbReference type="ChEBI" id="CHEBI:60487"/>
        <dbReference type="EC" id="2.7.8.26"/>
    </reaction>
</comment>
<evidence type="ECO:0000256" key="6">
    <source>
        <dbReference type="ARBA" id="ARBA00015850"/>
    </source>
</evidence>
<comment type="function">
    <text evidence="14 19">Joins adenosylcobinamide-GDP and alpha-ribazole to generate adenosylcobalamin (Ado-cobalamin). Also synthesizes adenosylcobalamin 5'-phosphate from adenosylcobinamide-GDP and alpha-ribazole 5'-phosphate.</text>
</comment>
<evidence type="ECO:0000256" key="7">
    <source>
        <dbReference type="ARBA" id="ARBA00022475"/>
    </source>
</evidence>
<evidence type="ECO:0000256" key="8">
    <source>
        <dbReference type="ARBA" id="ARBA00022573"/>
    </source>
</evidence>
<comment type="pathway">
    <text evidence="3 19">Cofactor biosynthesis; adenosylcobalamin biosynthesis; adenosylcobalamin from cob(II)yrinate a,c-diamide: step 7/7.</text>
</comment>
<evidence type="ECO:0000256" key="9">
    <source>
        <dbReference type="ARBA" id="ARBA00022679"/>
    </source>
</evidence>
<dbReference type="PANTHER" id="PTHR34148">
    <property type="entry name" value="ADENOSYLCOBINAMIDE-GDP RIBAZOLETRANSFERASE"/>
    <property type="match status" value="1"/>
</dbReference>
<name>A0ABU7XGZ8_9HYPH</name>
<evidence type="ECO:0000256" key="2">
    <source>
        <dbReference type="ARBA" id="ARBA00004651"/>
    </source>
</evidence>
<dbReference type="RefSeq" id="WP_332081681.1">
    <property type="nucleotide sequence ID" value="NZ_JAZHYN010000021.1"/>
</dbReference>
<keyword evidence="10 19" id="KW-0812">Transmembrane</keyword>
<dbReference type="InterPro" id="IPR003805">
    <property type="entry name" value="CobS"/>
</dbReference>
<evidence type="ECO:0000256" key="11">
    <source>
        <dbReference type="ARBA" id="ARBA00022842"/>
    </source>
</evidence>
<gene>
    <name evidence="19 20" type="primary">cobS</name>
    <name evidence="20" type="ORF">V3H18_08965</name>
</gene>
<protein>
    <recommendedName>
        <fullName evidence="6 19">Adenosylcobinamide-GDP ribazoletransferase</fullName>
        <ecNumber evidence="5 19">2.7.8.26</ecNumber>
    </recommendedName>
    <alternativeName>
        <fullName evidence="16 19">Cobalamin synthase</fullName>
    </alternativeName>
    <alternativeName>
        <fullName evidence="15 19">Cobalamin-5'-phosphate synthase</fullName>
    </alternativeName>
</protein>
<keyword evidence="7 19" id="KW-1003">Cell membrane</keyword>
<reference evidence="20 21" key="1">
    <citation type="submission" date="2024-02" db="EMBL/GenBank/DDBJ databases">
        <authorList>
            <person name="Grouzdev D."/>
        </authorList>
    </citation>
    <scope>NUCLEOTIDE SEQUENCE [LARGE SCALE GENOMIC DNA]</scope>
    <source>
        <strain evidence="20 21">9N</strain>
    </source>
</reference>
<dbReference type="EMBL" id="JAZHYN010000021">
    <property type="protein sequence ID" value="MEF3366662.1"/>
    <property type="molecule type" value="Genomic_DNA"/>
</dbReference>
<comment type="caution">
    <text evidence="20">The sequence shown here is derived from an EMBL/GenBank/DDBJ whole genome shotgun (WGS) entry which is preliminary data.</text>
</comment>